<dbReference type="Gene3D" id="3.40.50.1820">
    <property type="entry name" value="alpha/beta hydrolase"/>
    <property type="match status" value="1"/>
</dbReference>
<gene>
    <name evidence="2" type="ORF">QO010_001194</name>
</gene>
<reference evidence="2 3" key="1">
    <citation type="submission" date="2023-07" db="EMBL/GenBank/DDBJ databases">
        <title>Genomic Encyclopedia of Type Strains, Phase IV (KMG-IV): sequencing the most valuable type-strain genomes for metagenomic binning, comparative biology and taxonomic classification.</title>
        <authorList>
            <person name="Goeker M."/>
        </authorList>
    </citation>
    <scope>NUCLEOTIDE SEQUENCE [LARGE SCALE GENOMIC DNA]</scope>
    <source>
        <strain evidence="2 3">DSM 18695</strain>
    </source>
</reference>
<keyword evidence="3" id="KW-1185">Reference proteome</keyword>
<dbReference type="InterPro" id="IPR000073">
    <property type="entry name" value="AB_hydrolase_1"/>
</dbReference>
<proteinExistence type="predicted"/>
<evidence type="ECO:0000259" key="1">
    <source>
        <dbReference type="Pfam" id="PF12697"/>
    </source>
</evidence>
<sequence>MTRQLLFVQGGGANTHDAWDSRLVESLGRELGPGYEIRYPRMPNEDDPQFAPWKAALRRALGELDDGALLVAHSVGATILVHSLAEEPPERSPAGLFLIAMPFIGEGGWPSDEIAPKPDLGARLPPGSPNYGFDRAKGEALLDVVIAYRTPLAGGGKPVAFLLKQLDLDCSKRQVRDEANYAFGADQRPVSMSETPTAWAPFPAASTPIGALLAAACTGTLPTSGIRFHGTEEALMRDMARRLNGGG</sequence>
<organism evidence="2 3">
    <name type="scientific">Caulobacter ginsengisoli</name>
    <dbReference type="NCBI Taxonomy" id="400775"/>
    <lineage>
        <taxon>Bacteria</taxon>
        <taxon>Pseudomonadati</taxon>
        <taxon>Pseudomonadota</taxon>
        <taxon>Alphaproteobacteria</taxon>
        <taxon>Caulobacterales</taxon>
        <taxon>Caulobacteraceae</taxon>
        <taxon>Caulobacter</taxon>
    </lineage>
</organism>
<evidence type="ECO:0000313" key="2">
    <source>
        <dbReference type="EMBL" id="MDQ0463423.1"/>
    </source>
</evidence>
<dbReference type="RefSeq" id="WP_307347328.1">
    <property type="nucleotide sequence ID" value="NZ_JAUSVS010000002.1"/>
</dbReference>
<protein>
    <recommendedName>
        <fullName evidence="1">AB hydrolase-1 domain-containing protein</fullName>
    </recommendedName>
</protein>
<name>A0ABU0IQH5_9CAUL</name>
<evidence type="ECO:0000313" key="3">
    <source>
        <dbReference type="Proteomes" id="UP001228905"/>
    </source>
</evidence>
<dbReference type="InterPro" id="IPR029058">
    <property type="entry name" value="AB_hydrolase_fold"/>
</dbReference>
<accession>A0ABU0IQH5</accession>
<dbReference type="SUPFAM" id="SSF53474">
    <property type="entry name" value="alpha/beta-Hydrolases"/>
    <property type="match status" value="1"/>
</dbReference>
<dbReference type="EMBL" id="JAUSVS010000002">
    <property type="protein sequence ID" value="MDQ0463423.1"/>
    <property type="molecule type" value="Genomic_DNA"/>
</dbReference>
<comment type="caution">
    <text evidence="2">The sequence shown here is derived from an EMBL/GenBank/DDBJ whole genome shotgun (WGS) entry which is preliminary data.</text>
</comment>
<dbReference type="Proteomes" id="UP001228905">
    <property type="component" value="Unassembled WGS sequence"/>
</dbReference>
<feature type="domain" description="AB hydrolase-1" evidence="1">
    <location>
        <begin position="5"/>
        <end position="205"/>
    </location>
</feature>
<dbReference type="Pfam" id="PF12697">
    <property type="entry name" value="Abhydrolase_6"/>
    <property type="match status" value="1"/>
</dbReference>